<evidence type="ECO:0000313" key="3">
    <source>
        <dbReference type="EMBL" id="KAL0924326.1"/>
    </source>
</evidence>
<keyword evidence="4" id="KW-1185">Reference proteome</keyword>
<keyword evidence="2" id="KW-0812">Transmembrane</keyword>
<evidence type="ECO:0000256" key="2">
    <source>
        <dbReference type="SAM" id="Phobius"/>
    </source>
</evidence>
<comment type="caution">
    <text evidence="3">The sequence shown here is derived from an EMBL/GenBank/DDBJ whole genome shotgun (WGS) entry which is preliminary data.</text>
</comment>
<evidence type="ECO:0000256" key="1">
    <source>
        <dbReference type="SAM" id="MobiDB-lite"/>
    </source>
</evidence>
<organism evidence="3 4">
    <name type="scientific">Dendrobium thyrsiflorum</name>
    <name type="common">Pinecone-like raceme dendrobium</name>
    <name type="synonym">Orchid</name>
    <dbReference type="NCBI Taxonomy" id="117978"/>
    <lineage>
        <taxon>Eukaryota</taxon>
        <taxon>Viridiplantae</taxon>
        <taxon>Streptophyta</taxon>
        <taxon>Embryophyta</taxon>
        <taxon>Tracheophyta</taxon>
        <taxon>Spermatophyta</taxon>
        <taxon>Magnoliopsida</taxon>
        <taxon>Liliopsida</taxon>
        <taxon>Asparagales</taxon>
        <taxon>Orchidaceae</taxon>
        <taxon>Epidendroideae</taxon>
        <taxon>Malaxideae</taxon>
        <taxon>Dendrobiinae</taxon>
        <taxon>Dendrobium</taxon>
    </lineage>
</organism>
<accession>A0ABD0VNG6</accession>
<evidence type="ECO:0000313" key="4">
    <source>
        <dbReference type="Proteomes" id="UP001552299"/>
    </source>
</evidence>
<feature type="transmembrane region" description="Helical" evidence="2">
    <location>
        <begin position="74"/>
        <end position="96"/>
    </location>
</feature>
<dbReference type="AlphaFoldDB" id="A0ABD0VNG6"/>
<protein>
    <submittedName>
        <fullName evidence="3">Uncharacterized protein</fullName>
    </submittedName>
</protein>
<keyword evidence="2" id="KW-1133">Transmembrane helix</keyword>
<gene>
    <name evidence="3" type="ORF">M5K25_005142</name>
</gene>
<dbReference type="EMBL" id="JANQDX010000005">
    <property type="protein sequence ID" value="KAL0924326.1"/>
    <property type="molecule type" value="Genomic_DNA"/>
</dbReference>
<reference evidence="3 4" key="1">
    <citation type="journal article" date="2024" name="Plant Biotechnol. J.">
        <title>Dendrobium thyrsiflorum genome and its molecular insights into genes involved in important horticultural traits.</title>
        <authorList>
            <person name="Chen B."/>
            <person name="Wang J.Y."/>
            <person name="Zheng P.J."/>
            <person name="Li K.L."/>
            <person name="Liang Y.M."/>
            <person name="Chen X.F."/>
            <person name="Zhang C."/>
            <person name="Zhao X."/>
            <person name="He X."/>
            <person name="Zhang G.Q."/>
            <person name="Liu Z.J."/>
            <person name="Xu Q."/>
        </authorList>
    </citation>
    <scope>NUCLEOTIDE SEQUENCE [LARGE SCALE GENOMIC DNA]</scope>
    <source>
        <strain evidence="3">GZMU011</strain>
    </source>
</reference>
<sequence>MENLSNLRGRHKEQGRYLSPFPHSQRQKQGILCATKVTTLHVIRSHIREPEQAMSCVGGLLSCLHVHHHSAKYYIIMALMVVAIIFGLRILTYIIARCMIRRRQQPESSAAANHEFEMRLASAALAMHRHQREWRRQAVEATEVPPSPAGEWHSKLVITAGSDRASYIAHPCPLWAERLG</sequence>
<proteinExistence type="predicted"/>
<keyword evidence="2" id="KW-0472">Membrane</keyword>
<feature type="region of interest" description="Disordered" evidence="1">
    <location>
        <begin position="1"/>
        <end position="23"/>
    </location>
</feature>
<dbReference type="Proteomes" id="UP001552299">
    <property type="component" value="Unassembled WGS sequence"/>
</dbReference>
<name>A0ABD0VNG6_DENTH</name>